<accession>A0A4R6SSW0</accession>
<evidence type="ECO:0000313" key="2">
    <source>
        <dbReference type="Proteomes" id="UP000295620"/>
    </source>
</evidence>
<dbReference type="Proteomes" id="UP000295620">
    <property type="component" value="Unassembled WGS sequence"/>
</dbReference>
<name>A0A4R6SSW0_9SPHI</name>
<dbReference type="EMBL" id="SNYC01000006">
    <property type="protein sequence ID" value="TDQ07485.1"/>
    <property type="molecule type" value="Genomic_DNA"/>
</dbReference>
<sequence>MPFTYIIHRKATTAIWMIIFFKEKTQLTVYQLLTFEKIIDSGYNPAFLDWYYQFLQFGATMGSLLFMNDITRP</sequence>
<reference evidence="1 2" key="1">
    <citation type="submission" date="2019-03" db="EMBL/GenBank/DDBJ databases">
        <title>Genomic Encyclopedia of Archaeal and Bacterial Type Strains, Phase II (KMG-II): from individual species to whole genera.</title>
        <authorList>
            <person name="Goeker M."/>
        </authorList>
    </citation>
    <scope>NUCLEOTIDE SEQUENCE [LARGE SCALE GENOMIC DNA]</scope>
    <source>
        <strain evidence="1 2">DSM 19035</strain>
    </source>
</reference>
<proteinExistence type="predicted"/>
<dbReference type="AlphaFoldDB" id="A0A4R6SSW0"/>
<dbReference type="RefSeq" id="WP_133577452.1">
    <property type="nucleotide sequence ID" value="NZ_SNYC01000006.1"/>
</dbReference>
<gene>
    <name evidence="1" type="ORF">ATK78_3611</name>
</gene>
<keyword evidence="2" id="KW-1185">Reference proteome</keyword>
<comment type="caution">
    <text evidence="1">The sequence shown here is derived from an EMBL/GenBank/DDBJ whole genome shotgun (WGS) entry which is preliminary data.</text>
</comment>
<protein>
    <submittedName>
        <fullName evidence="1">Uncharacterized protein</fullName>
    </submittedName>
</protein>
<organism evidence="1 2">
    <name type="scientific">Pedobacter metabolipauper</name>
    <dbReference type="NCBI Taxonomy" id="425513"/>
    <lineage>
        <taxon>Bacteria</taxon>
        <taxon>Pseudomonadati</taxon>
        <taxon>Bacteroidota</taxon>
        <taxon>Sphingobacteriia</taxon>
        <taxon>Sphingobacteriales</taxon>
        <taxon>Sphingobacteriaceae</taxon>
        <taxon>Pedobacter</taxon>
    </lineage>
</organism>
<evidence type="ECO:0000313" key="1">
    <source>
        <dbReference type="EMBL" id="TDQ07485.1"/>
    </source>
</evidence>